<dbReference type="InterPro" id="IPR001296">
    <property type="entry name" value="Glyco_trans_1"/>
</dbReference>
<dbReference type="PANTHER" id="PTHR46401:SF2">
    <property type="entry name" value="GLYCOSYLTRANSFERASE WBBK-RELATED"/>
    <property type="match status" value="1"/>
</dbReference>
<dbReference type="SUPFAM" id="SSF53756">
    <property type="entry name" value="UDP-Glycosyltransferase/glycogen phosphorylase"/>
    <property type="match status" value="1"/>
</dbReference>
<dbReference type="STRING" id="1798407.A3A16_00385"/>
<evidence type="ECO:0000256" key="1">
    <source>
        <dbReference type="ARBA" id="ARBA00022679"/>
    </source>
</evidence>
<dbReference type="GO" id="GO:0016757">
    <property type="term" value="F:glycosyltransferase activity"/>
    <property type="evidence" value="ECO:0007669"/>
    <property type="project" value="InterPro"/>
</dbReference>
<dbReference type="CDD" id="cd03809">
    <property type="entry name" value="GT4_MtfB-like"/>
    <property type="match status" value="1"/>
</dbReference>
<feature type="domain" description="Glycosyl transferase family 1" evidence="2">
    <location>
        <begin position="192"/>
        <end position="357"/>
    </location>
</feature>
<evidence type="ECO:0000259" key="2">
    <source>
        <dbReference type="Pfam" id="PF00534"/>
    </source>
</evidence>
<organism evidence="4 5">
    <name type="scientific">Candidatus Harrisonbacteria bacterium RIFCSPLOWO2_01_FULL_44_18</name>
    <dbReference type="NCBI Taxonomy" id="1798407"/>
    <lineage>
        <taxon>Bacteria</taxon>
        <taxon>Candidatus Harrisoniibacteriota</taxon>
    </lineage>
</organism>
<gene>
    <name evidence="4" type="ORF">A3A16_00385</name>
</gene>
<evidence type="ECO:0000313" key="4">
    <source>
        <dbReference type="EMBL" id="OGY65145.1"/>
    </source>
</evidence>
<dbReference type="Pfam" id="PF00534">
    <property type="entry name" value="Glycos_transf_1"/>
    <property type="match status" value="1"/>
</dbReference>
<dbReference type="Gene3D" id="3.40.50.2000">
    <property type="entry name" value="Glycogen Phosphorylase B"/>
    <property type="match status" value="2"/>
</dbReference>
<keyword evidence="1" id="KW-0808">Transferase</keyword>
<evidence type="ECO:0000259" key="3">
    <source>
        <dbReference type="Pfam" id="PF13439"/>
    </source>
</evidence>
<dbReference type="PANTHER" id="PTHR46401">
    <property type="entry name" value="GLYCOSYLTRANSFERASE WBBK-RELATED"/>
    <property type="match status" value="1"/>
</dbReference>
<accession>A0A1G1ZKW3</accession>
<protein>
    <recommendedName>
        <fullName evidence="6">Glycosyl transferase family 1 domain-containing protein</fullName>
    </recommendedName>
</protein>
<dbReference type="InterPro" id="IPR028098">
    <property type="entry name" value="Glyco_trans_4-like_N"/>
</dbReference>
<feature type="domain" description="Glycosyltransferase subfamily 4-like N-terminal" evidence="3">
    <location>
        <begin position="16"/>
        <end position="181"/>
    </location>
</feature>
<dbReference type="Pfam" id="PF13439">
    <property type="entry name" value="Glyco_transf_4"/>
    <property type="match status" value="1"/>
</dbReference>
<proteinExistence type="predicted"/>
<dbReference type="AlphaFoldDB" id="A0A1G1ZKW3"/>
<name>A0A1G1ZKW3_9BACT</name>
<comment type="caution">
    <text evidence="4">The sequence shown here is derived from an EMBL/GenBank/DDBJ whole genome shotgun (WGS) entry which is preliminary data.</text>
</comment>
<evidence type="ECO:0008006" key="6">
    <source>
        <dbReference type="Google" id="ProtNLM"/>
    </source>
</evidence>
<evidence type="ECO:0000313" key="5">
    <source>
        <dbReference type="Proteomes" id="UP000177942"/>
    </source>
</evidence>
<dbReference type="EMBL" id="MHJJ01000014">
    <property type="protein sequence ID" value="OGY65145.1"/>
    <property type="molecule type" value="Genomic_DNA"/>
</dbReference>
<reference evidence="4 5" key="1">
    <citation type="journal article" date="2016" name="Nat. Commun.">
        <title>Thousands of microbial genomes shed light on interconnected biogeochemical processes in an aquifer system.</title>
        <authorList>
            <person name="Anantharaman K."/>
            <person name="Brown C.T."/>
            <person name="Hug L.A."/>
            <person name="Sharon I."/>
            <person name="Castelle C.J."/>
            <person name="Probst A.J."/>
            <person name="Thomas B.C."/>
            <person name="Singh A."/>
            <person name="Wilkins M.J."/>
            <person name="Karaoz U."/>
            <person name="Brodie E.L."/>
            <person name="Williams K.H."/>
            <person name="Hubbard S.S."/>
            <person name="Banfield J.F."/>
        </authorList>
    </citation>
    <scope>NUCLEOTIDE SEQUENCE [LARGE SCALE GENOMIC DNA]</scope>
</reference>
<dbReference type="FunFam" id="3.40.50.2000:FF:000119">
    <property type="entry name" value="Glycosyl transferase group 1"/>
    <property type="match status" value="1"/>
</dbReference>
<dbReference type="Proteomes" id="UP000177942">
    <property type="component" value="Unassembled WGS sequence"/>
</dbReference>
<sequence>MKIIFDARVLTRGGLSGIEEYARNLLKTLLAVDSANRYFLFYSGLRKQPLNYQLPITNYQSLKIIDWKIPNKIFEVSSRFLSWPKLDRFIEADLIFSPHFNILAKTETPRVITFHDLSFLRHPYFFSQKQKFWHWLQNYKKQAQEAAKIIAVSEFTKSDLVNLLAVPEEKISVIYSGVDDQFKKMSADDRRLKDFRGKHKLDSPFILYLGTLEPRKNIPAIIRAFNALKSNPRFKDLKLILAGRPGWLYQNIANEIGKSSYGKDIALFGPVSGEDRVLLYNLAEVFIYPSFFEGFGFPPLEAQACGCPVIAADRASLPEILGQSAILIDPWRVEELTEAVKKILDNPALKKRLQEAGLRNVQKFNWPNTARQTLKLFNEIIKK</sequence>